<protein>
    <submittedName>
        <fullName evidence="1">Uncharacterized protein</fullName>
    </submittedName>
</protein>
<proteinExistence type="predicted"/>
<reference evidence="1" key="1">
    <citation type="journal article" date="2020" name="Nature">
        <title>Giant virus diversity and host interactions through global metagenomics.</title>
        <authorList>
            <person name="Schulz F."/>
            <person name="Roux S."/>
            <person name="Paez-Espino D."/>
            <person name="Jungbluth S."/>
            <person name="Walsh D.A."/>
            <person name="Denef V.J."/>
            <person name="McMahon K.D."/>
            <person name="Konstantinidis K.T."/>
            <person name="Eloe-Fadrosh E.A."/>
            <person name="Kyrpides N.C."/>
            <person name="Woyke T."/>
        </authorList>
    </citation>
    <scope>NUCLEOTIDE SEQUENCE</scope>
    <source>
        <strain evidence="1">GVMAG-M-3300023179-86</strain>
    </source>
</reference>
<accession>A0A6C0H8X8</accession>
<organism evidence="1">
    <name type="scientific">viral metagenome</name>
    <dbReference type="NCBI Taxonomy" id="1070528"/>
    <lineage>
        <taxon>unclassified sequences</taxon>
        <taxon>metagenomes</taxon>
        <taxon>organismal metagenomes</taxon>
    </lineage>
</organism>
<sequence>MNKNYLLICELFHPDLHGYDANESDPNIMGHYIMIHIDENSDQDSEYYSDSDSDNEDDYFILNQVMIDIYRKKYKYLTSCYKKNNLEIIHPTIRNYFNIISSENYIIPQIGYKVYLSGNECVAILKTFWLRIIQRCWKRVYRTRKEMLKPQNIIKSQRLREINPHYHIRIPSINGMFWFG</sequence>
<name>A0A6C0H8X8_9ZZZZ</name>
<evidence type="ECO:0000313" key="1">
    <source>
        <dbReference type="EMBL" id="QHT77051.1"/>
    </source>
</evidence>
<dbReference type="EMBL" id="MN739916">
    <property type="protein sequence ID" value="QHT77051.1"/>
    <property type="molecule type" value="Genomic_DNA"/>
</dbReference>
<dbReference type="AlphaFoldDB" id="A0A6C0H8X8"/>